<sequence>MRFLAPALALLLAVPAVAQAPALPGAPDTSRLTAGTYALETNHTQVVFAVDHFGFSIFRGFFSQASGSLTLDPTSPDKTALTVTIPIASVHTTSDKLNEELVSADWFDAAQFPNATFVSTGITPGPQNTAEVDGKLTIHGVTKPAKLLVHFHGAGTNPMDKAFTAGFDGRLSFNRSDFGVTKYVPVVSDHVELTITAAFEKK</sequence>
<dbReference type="Proteomes" id="UP001210865">
    <property type="component" value="Chromosome"/>
</dbReference>
<feature type="chain" id="PRO_5045347343" evidence="1">
    <location>
        <begin position="19"/>
        <end position="202"/>
    </location>
</feature>
<evidence type="ECO:0000313" key="4">
    <source>
        <dbReference type="Proteomes" id="UP001210865"/>
    </source>
</evidence>
<dbReference type="Gene3D" id="2.40.128.110">
    <property type="entry name" value="Lipid/polyisoprenoid-binding, YceI-like"/>
    <property type="match status" value="1"/>
</dbReference>
<dbReference type="InterPro" id="IPR007372">
    <property type="entry name" value="Lipid/polyisoprenoid-bd_YceI"/>
</dbReference>
<dbReference type="EMBL" id="CP115174">
    <property type="protein sequence ID" value="WBO21025.1"/>
    <property type="molecule type" value="Genomic_DNA"/>
</dbReference>
<evidence type="ECO:0000313" key="3">
    <source>
        <dbReference type="EMBL" id="WBO21025.1"/>
    </source>
</evidence>
<keyword evidence="1" id="KW-0732">Signal</keyword>
<dbReference type="SUPFAM" id="SSF101874">
    <property type="entry name" value="YceI-like"/>
    <property type="match status" value="1"/>
</dbReference>
<name>A0ABY7NHL4_9SPHN</name>
<protein>
    <submittedName>
        <fullName evidence="3">YceI family protein</fullName>
    </submittedName>
</protein>
<dbReference type="PANTHER" id="PTHR34406">
    <property type="entry name" value="PROTEIN YCEI"/>
    <property type="match status" value="1"/>
</dbReference>
<proteinExistence type="predicted"/>
<dbReference type="InterPro" id="IPR036761">
    <property type="entry name" value="TTHA0802/YceI-like_sf"/>
</dbReference>
<dbReference type="SMART" id="SM00867">
    <property type="entry name" value="YceI"/>
    <property type="match status" value="1"/>
</dbReference>
<keyword evidence="4" id="KW-1185">Reference proteome</keyword>
<feature type="signal peptide" evidence="1">
    <location>
        <begin position="1"/>
        <end position="18"/>
    </location>
</feature>
<dbReference type="RefSeq" id="WP_270075675.1">
    <property type="nucleotide sequence ID" value="NZ_CP115174.1"/>
</dbReference>
<reference evidence="3 4" key="1">
    <citation type="submission" date="2022-12" db="EMBL/GenBank/DDBJ databases">
        <title>Sphingomonas abieness sp. nov., an endophytic bacterium isolated from Abies koreana.</title>
        <authorList>
            <person name="Jiang L."/>
            <person name="Lee J."/>
        </authorList>
    </citation>
    <scope>NUCLEOTIDE SEQUENCE [LARGE SCALE GENOMIC DNA]</scope>
    <source>
        <strain evidence="4">PAMB 00755</strain>
    </source>
</reference>
<accession>A0ABY7NHL4</accession>
<feature type="domain" description="Lipid/polyisoprenoid-binding YceI-like" evidence="2">
    <location>
        <begin position="36"/>
        <end position="200"/>
    </location>
</feature>
<gene>
    <name evidence="3" type="ORF">PBT88_12505</name>
</gene>
<dbReference type="PANTHER" id="PTHR34406:SF1">
    <property type="entry name" value="PROTEIN YCEI"/>
    <property type="match status" value="1"/>
</dbReference>
<evidence type="ECO:0000259" key="2">
    <source>
        <dbReference type="SMART" id="SM00867"/>
    </source>
</evidence>
<evidence type="ECO:0000256" key="1">
    <source>
        <dbReference type="SAM" id="SignalP"/>
    </source>
</evidence>
<dbReference type="Pfam" id="PF04264">
    <property type="entry name" value="YceI"/>
    <property type="match status" value="1"/>
</dbReference>
<organism evidence="3 4">
    <name type="scientific">Sphingomonas abietis</name>
    <dbReference type="NCBI Taxonomy" id="3012344"/>
    <lineage>
        <taxon>Bacteria</taxon>
        <taxon>Pseudomonadati</taxon>
        <taxon>Pseudomonadota</taxon>
        <taxon>Alphaproteobacteria</taxon>
        <taxon>Sphingomonadales</taxon>
        <taxon>Sphingomonadaceae</taxon>
        <taxon>Sphingomonas</taxon>
    </lineage>
</organism>